<evidence type="ECO:0000313" key="2">
    <source>
        <dbReference type="EMBL" id="ABL05422.1"/>
    </source>
</evidence>
<feature type="region of interest" description="Disordered" evidence="1">
    <location>
        <begin position="64"/>
        <end position="148"/>
    </location>
</feature>
<protein>
    <submittedName>
        <fullName evidence="2">Uncharacterized protein</fullName>
    </submittedName>
</protein>
<sequence>MLSAISDSGDRDDRLIGATRSRWRAVNAPHLVALVRAGAKFGNGEPVERPDEIALTRRLKESARWRVPRGRPTGRASETDPGCSQPSQRPGRRRRHCIRAAISTSRPRRRSPRLPTSTPTAAPHATSPVTNSPSPNCGIAPAPASSPM</sequence>
<name>A0PSV3_MYCUA</name>
<dbReference type="KEGG" id="mul:MUL_5114"/>
<dbReference type="Proteomes" id="UP000000765">
    <property type="component" value="Chromosome"/>
</dbReference>
<reference evidence="2 3" key="1">
    <citation type="journal article" date="2007" name="Genome Res.">
        <title>Reductive evolution and niche adaptation inferred from the genome of Mycobacterium ulcerans, the causative agent of Buruli ulcer.</title>
        <authorList>
            <person name="Stinear T.P."/>
            <person name="Seemann T."/>
            <person name="Pidot S."/>
            <person name="Frigui W."/>
            <person name="Reysset G."/>
            <person name="Garnier T."/>
            <person name="Meurice G."/>
            <person name="Simon D."/>
            <person name="Bouchier C."/>
            <person name="Ma L."/>
            <person name="Tichit M."/>
            <person name="Porter J.L."/>
            <person name="Ryan J."/>
            <person name="Johnson P.D."/>
            <person name="Davies J.K."/>
            <person name="Jenkin G.A."/>
            <person name="Small P.L."/>
            <person name="Jones L.M."/>
            <person name="Tekaia F."/>
            <person name="Laval F."/>
            <person name="Daffe M."/>
            <person name="Parkhill J."/>
            <person name="Cole S.T."/>
        </authorList>
    </citation>
    <scope>NUCLEOTIDE SEQUENCE [LARGE SCALE GENOMIC DNA]</scope>
    <source>
        <strain evidence="2 3">Agy99</strain>
    </source>
</reference>
<dbReference type="AlphaFoldDB" id="A0PSV3"/>
<evidence type="ECO:0000256" key="1">
    <source>
        <dbReference type="SAM" id="MobiDB-lite"/>
    </source>
</evidence>
<gene>
    <name evidence="2" type="ordered locus">MUL_5114</name>
</gene>
<evidence type="ECO:0000313" key="3">
    <source>
        <dbReference type="Proteomes" id="UP000000765"/>
    </source>
</evidence>
<feature type="compositionally biased region" description="Low complexity" evidence="1">
    <location>
        <begin position="113"/>
        <end position="128"/>
    </location>
</feature>
<organism evidence="2 3">
    <name type="scientific">Mycobacterium ulcerans (strain Agy99)</name>
    <dbReference type="NCBI Taxonomy" id="362242"/>
    <lineage>
        <taxon>Bacteria</taxon>
        <taxon>Bacillati</taxon>
        <taxon>Actinomycetota</taxon>
        <taxon>Actinomycetes</taxon>
        <taxon>Mycobacteriales</taxon>
        <taxon>Mycobacteriaceae</taxon>
        <taxon>Mycobacterium</taxon>
        <taxon>Mycobacterium ulcerans group</taxon>
    </lineage>
</organism>
<proteinExistence type="predicted"/>
<accession>A0PSV3</accession>
<dbReference type="EMBL" id="CP000325">
    <property type="protein sequence ID" value="ABL05422.1"/>
    <property type="molecule type" value="Genomic_DNA"/>
</dbReference>
<dbReference type="HOGENOM" id="CLU_1756873_0_0_11"/>